<proteinExistence type="predicted"/>
<protein>
    <submittedName>
        <fullName evidence="1">Uncharacterized protein</fullName>
    </submittedName>
</protein>
<organism evidence="1">
    <name type="scientific">Attheya septentrionalis</name>
    <dbReference type="NCBI Taxonomy" id="420275"/>
    <lineage>
        <taxon>Eukaryota</taxon>
        <taxon>Sar</taxon>
        <taxon>Stramenopiles</taxon>
        <taxon>Ochrophyta</taxon>
        <taxon>Bacillariophyta</taxon>
        <taxon>Coscinodiscophyceae</taxon>
        <taxon>Chaetocerotophycidae</taxon>
        <taxon>Chaetocerotales</taxon>
        <taxon>Attheyaceae</taxon>
        <taxon>Attheya</taxon>
    </lineage>
</organism>
<dbReference type="AlphaFoldDB" id="A0A7S2XTG0"/>
<sequence length="99" mass="11822">MSNDGKDPPLWFYTMSRWDDFHPVLSQYQGGFQHLLHEKVGHPWMLFSKPRLFEMPRPLPRQQVFAVWIMLAGLRRRISRDCTATGRSHPHQTPQPNYY</sequence>
<evidence type="ECO:0000313" key="1">
    <source>
        <dbReference type="EMBL" id="CAD9821379.1"/>
    </source>
</evidence>
<accession>A0A7S2XTG0</accession>
<gene>
    <name evidence="1" type="ORF">ASEP1449_LOCUS13213</name>
</gene>
<dbReference type="EMBL" id="HBHQ01019659">
    <property type="protein sequence ID" value="CAD9821379.1"/>
    <property type="molecule type" value="Transcribed_RNA"/>
</dbReference>
<reference evidence="1" key="1">
    <citation type="submission" date="2021-01" db="EMBL/GenBank/DDBJ databases">
        <authorList>
            <person name="Corre E."/>
            <person name="Pelletier E."/>
            <person name="Niang G."/>
            <person name="Scheremetjew M."/>
            <person name="Finn R."/>
            <person name="Kale V."/>
            <person name="Holt S."/>
            <person name="Cochrane G."/>
            <person name="Meng A."/>
            <person name="Brown T."/>
            <person name="Cohen L."/>
        </authorList>
    </citation>
    <scope>NUCLEOTIDE SEQUENCE</scope>
    <source>
        <strain evidence="1">CCMP2084</strain>
    </source>
</reference>
<name>A0A7S2XTG0_9STRA</name>